<evidence type="ECO:0000313" key="3">
    <source>
        <dbReference type="Proteomes" id="UP001221757"/>
    </source>
</evidence>
<feature type="compositionally biased region" description="Low complexity" evidence="1">
    <location>
        <begin position="13"/>
        <end position="26"/>
    </location>
</feature>
<evidence type="ECO:0000313" key="2">
    <source>
        <dbReference type="EMBL" id="KAJ7698664.1"/>
    </source>
</evidence>
<feature type="region of interest" description="Disordered" evidence="1">
    <location>
        <begin position="1"/>
        <end position="28"/>
    </location>
</feature>
<protein>
    <submittedName>
        <fullName evidence="2">Uncharacterized protein</fullName>
    </submittedName>
</protein>
<organism evidence="2 3">
    <name type="scientific">Mycena rosella</name>
    <name type="common">Pink bonnet</name>
    <name type="synonym">Agaricus rosellus</name>
    <dbReference type="NCBI Taxonomy" id="1033263"/>
    <lineage>
        <taxon>Eukaryota</taxon>
        <taxon>Fungi</taxon>
        <taxon>Dikarya</taxon>
        <taxon>Basidiomycota</taxon>
        <taxon>Agaricomycotina</taxon>
        <taxon>Agaricomycetes</taxon>
        <taxon>Agaricomycetidae</taxon>
        <taxon>Agaricales</taxon>
        <taxon>Marasmiineae</taxon>
        <taxon>Mycenaceae</taxon>
        <taxon>Mycena</taxon>
    </lineage>
</organism>
<proteinExistence type="predicted"/>
<name>A0AAD7DVB1_MYCRO</name>
<dbReference type="AlphaFoldDB" id="A0AAD7DVB1"/>
<dbReference type="EMBL" id="JARKIE010000025">
    <property type="protein sequence ID" value="KAJ7698664.1"/>
    <property type="molecule type" value="Genomic_DNA"/>
</dbReference>
<comment type="caution">
    <text evidence="2">The sequence shown here is derived from an EMBL/GenBank/DDBJ whole genome shotgun (WGS) entry which is preliminary data.</text>
</comment>
<evidence type="ECO:0000256" key="1">
    <source>
        <dbReference type="SAM" id="MobiDB-lite"/>
    </source>
</evidence>
<feature type="region of interest" description="Disordered" evidence="1">
    <location>
        <begin position="186"/>
        <end position="209"/>
    </location>
</feature>
<feature type="compositionally biased region" description="Basic residues" evidence="1">
    <location>
        <begin position="1"/>
        <end position="10"/>
    </location>
</feature>
<keyword evidence="3" id="KW-1185">Reference proteome</keyword>
<dbReference type="Proteomes" id="UP001221757">
    <property type="component" value="Unassembled WGS sequence"/>
</dbReference>
<accession>A0AAD7DVB1</accession>
<sequence>MPGPGRKTKAKPSSSISASGSTSADSNGARHPVVLSALILNCPKNITTRSGLKKVQANFDSIYRRLEKAYTQNASNVRIKGGTVGIYARMCVDSLLRNKLFQRGFLAQLFPLLNLPKCRRLALRSLTTTTHRGGIAIRMEIAKSGYLLLLRILKEYPDDLKTVELSIVTLSYCLISSISDEGVKIDPHLGSGPNGHPEDSDRHSRSPPVFCDVPPTSARSLKQSESDQRALDPMKLVAAVSRPVPPHLSEILRAYGFPQCETYLTMKTASNFQSAMMNCVSTRDLYSFGLSLAIFILRSEGAYQSPNPVTGQMETMNLNLPFTMWSDSLSHYLKTIRAKRVPAEADMADILEFFGTFTLAVRKISGK</sequence>
<reference evidence="2" key="1">
    <citation type="submission" date="2023-03" db="EMBL/GenBank/DDBJ databases">
        <title>Massive genome expansion in bonnet fungi (Mycena s.s.) driven by repeated elements and novel gene families across ecological guilds.</title>
        <authorList>
            <consortium name="Lawrence Berkeley National Laboratory"/>
            <person name="Harder C.B."/>
            <person name="Miyauchi S."/>
            <person name="Viragh M."/>
            <person name="Kuo A."/>
            <person name="Thoen E."/>
            <person name="Andreopoulos B."/>
            <person name="Lu D."/>
            <person name="Skrede I."/>
            <person name="Drula E."/>
            <person name="Henrissat B."/>
            <person name="Morin E."/>
            <person name="Kohler A."/>
            <person name="Barry K."/>
            <person name="LaButti K."/>
            <person name="Morin E."/>
            <person name="Salamov A."/>
            <person name="Lipzen A."/>
            <person name="Mereny Z."/>
            <person name="Hegedus B."/>
            <person name="Baldrian P."/>
            <person name="Stursova M."/>
            <person name="Weitz H."/>
            <person name="Taylor A."/>
            <person name="Grigoriev I.V."/>
            <person name="Nagy L.G."/>
            <person name="Martin F."/>
            <person name="Kauserud H."/>
        </authorList>
    </citation>
    <scope>NUCLEOTIDE SEQUENCE</scope>
    <source>
        <strain evidence="2">CBHHK067</strain>
    </source>
</reference>
<gene>
    <name evidence="2" type="ORF">B0H17DRAFT_1328545</name>
</gene>